<dbReference type="InterPro" id="IPR036264">
    <property type="entry name" value="Bact_exopeptidase_dim_dom"/>
</dbReference>
<dbReference type="OrthoDB" id="7055905at2"/>
<dbReference type="InterPro" id="IPR011650">
    <property type="entry name" value="Peptidase_M20_dimer"/>
</dbReference>
<keyword evidence="7" id="KW-0028">Amino-acid biosynthesis</keyword>
<dbReference type="EMBL" id="QJSQ01000039">
    <property type="protein sequence ID" value="PYE14416.1"/>
    <property type="molecule type" value="Genomic_DNA"/>
</dbReference>
<dbReference type="InterPro" id="IPR010182">
    <property type="entry name" value="ArgE/DapE"/>
</dbReference>
<comment type="pathway">
    <text evidence="3">Amino-acid biosynthesis; L-lysine biosynthesis via DAP pathway; LL-2,6-diaminopimelate from (S)-tetrahydrodipicolinate (succinylase route): step 3/3.</text>
</comment>
<evidence type="ECO:0000256" key="1">
    <source>
        <dbReference type="ARBA" id="ARBA00001941"/>
    </source>
</evidence>
<dbReference type="Proteomes" id="UP000533533">
    <property type="component" value="Unassembled WGS sequence"/>
</dbReference>
<dbReference type="GO" id="GO:0009014">
    <property type="term" value="F:succinyl-diaminopimelate desuccinylase activity"/>
    <property type="evidence" value="ECO:0007669"/>
    <property type="project" value="UniProtKB-EC"/>
</dbReference>
<evidence type="ECO:0000313" key="15">
    <source>
        <dbReference type="EMBL" id="PYE14416.1"/>
    </source>
</evidence>
<proteinExistence type="inferred from homology"/>
<evidence type="ECO:0000313" key="14">
    <source>
        <dbReference type="EMBL" id="MBB2931548.1"/>
    </source>
</evidence>
<evidence type="ECO:0000256" key="8">
    <source>
        <dbReference type="ARBA" id="ARBA00022723"/>
    </source>
</evidence>
<evidence type="ECO:0000256" key="11">
    <source>
        <dbReference type="ARBA" id="ARBA00023285"/>
    </source>
</evidence>
<gene>
    <name evidence="15" type="ORF">C7410_13921</name>
    <name evidence="14" type="ORF">FHX59_006019</name>
</gene>
<evidence type="ECO:0000313" key="16">
    <source>
        <dbReference type="Proteomes" id="UP000247772"/>
    </source>
</evidence>
<evidence type="ECO:0000256" key="5">
    <source>
        <dbReference type="ARBA" id="ARBA00011921"/>
    </source>
</evidence>
<evidence type="ECO:0000256" key="4">
    <source>
        <dbReference type="ARBA" id="ARBA00006247"/>
    </source>
</evidence>
<organism evidence="15 16">
    <name type="scientific">Paraburkholderia silvatlantica</name>
    <dbReference type="NCBI Taxonomy" id="321895"/>
    <lineage>
        <taxon>Bacteria</taxon>
        <taxon>Pseudomonadati</taxon>
        <taxon>Pseudomonadota</taxon>
        <taxon>Betaproteobacteria</taxon>
        <taxon>Burkholderiales</taxon>
        <taxon>Burkholderiaceae</taxon>
        <taxon>Paraburkholderia</taxon>
    </lineage>
</organism>
<dbReference type="InterPro" id="IPR001261">
    <property type="entry name" value="ArgE/DapE_CS"/>
</dbReference>
<dbReference type="GO" id="GO:0009089">
    <property type="term" value="P:lysine biosynthetic process via diaminopimelate"/>
    <property type="evidence" value="ECO:0007669"/>
    <property type="project" value="UniProtKB-UniPathway"/>
</dbReference>
<evidence type="ECO:0000256" key="10">
    <source>
        <dbReference type="ARBA" id="ARBA00022833"/>
    </source>
</evidence>
<dbReference type="Proteomes" id="UP000247772">
    <property type="component" value="Unassembled WGS sequence"/>
</dbReference>
<evidence type="ECO:0000256" key="12">
    <source>
        <dbReference type="ARBA" id="ARBA00051301"/>
    </source>
</evidence>
<dbReference type="InterPro" id="IPR002933">
    <property type="entry name" value="Peptidase_M20"/>
</dbReference>
<dbReference type="InterPro" id="IPR050072">
    <property type="entry name" value="Peptidase_M20A"/>
</dbReference>
<reference evidence="15 16" key="1">
    <citation type="submission" date="2018-06" db="EMBL/GenBank/DDBJ databases">
        <title>Genomic Encyclopedia of Type Strains, Phase IV (KMG-V): Genome sequencing to study the core and pangenomes of soil and plant-associated prokaryotes.</title>
        <authorList>
            <person name="Whitman W."/>
        </authorList>
    </citation>
    <scope>NUCLEOTIDE SEQUENCE [LARGE SCALE GENOMIC DNA]</scope>
    <source>
        <strain evidence="15 16">SRCL-318</strain>
        <strain evidence="14 17">SRMrh-85</strain>
    </source>
</reference>
<keyword evidence="8" id="KW-0479">Metal-binding</keyword>
<dbReference type="Pfam" id="PF01546">
    <property type="entry name" value="Peptidase_M20"/>
    <property type="match status" value="1"/>
</dbReference>
<feature type="domain" description="Peptidase M20 dimerisation" evidence="13">
    <location>
        <begin position="175"/>
        <end position="274"/>
    </location>
</feature>
<dbReference type="UniPathway" id="UPA00034">
    <property type="reaction ID" value="UER00021"/>
</dbReference>
<dbReference type="GO" id="GO:0046872">
    <property type="term" value="F:metal ion binding"/>
    <property type="evidence" value="ECO:0007669"/>
    <property type="project" value="UniProtKB-KW"/>
</dbReference>
<evidence type="ECO:0000256" key="2">
    <source>
        <dbReference type="ARBA" id="ARBA00001947"/>
    </source>
</evidence>
<evidence type="ECO:0000256" key="3">
    <source>
        <dbReference type="ARBA" id="ARBA00005130"/>
    </source>
</evidence>
<comment type="catalytic activity">
    <reaction evidence="12">
        <text>N-succinyl-(2S,6S)-2,6-diaminopimelate + H2O = (2S,6S)-2,6-diaminopimelate + succinate</text>
        <dbReference type="Rhea" id="RHEA:22608"/>
        <dbReference type="ChEBI" id="CHEBI:15377"/>
        <dbReference type="ChEBI" id="CHEBI:30031"/>
        <dbReference type="ChEBI" id="CHEBI:57609"/>
        <dbReference type="ChEBI" id="CHEBI:58087"/>
        <dbReference type="EC" id="3.5.1.18"/>
    </reaction>
</comment>
<dbReference type="Gene3D" id="3.30.70.360">
    <property type="match status" value="1"/>
</dbReference>
<dbReference type="PROSITE" id="PS00759">
    <property type="entry name" value="ARGE_DAPE_CPG2_2"/>
    <property type="match status" value="1"/>
</dbReference>
<comment type="cofactor">
    <cofactor evidence="2">
        <name>Zn(2+)</name>
        <dbReference type="ChEBI" id="CHEBI:29105"/>
    </cofactor>
</comment>
<keyword evidence="17" id="KW-1185">Reference proteome</keyword>
<dbReference type="Gene3D" id="3.40.630.10">
    <property type="entry name" value="Zn peptidases"/>
    <property type="match status" value="1"/>
</dbReference>
<dbReference type="Pfam" id="PF07687">
    <property type="entry name" value="M20_dimer"/>
    <property type="match status" value="1"/>
</dbReference>
<dbReference type="PROSITE" id="PS00758">
    <property type="entry name" value="ARGE_DAPE_CPG2_1"/>
    <property type="match status" value="1"/>
</dbReference>
<dbReference type="SUPFAM" id="SSF53187">
    <property type="entry name" value="Zn-dependent exopeptidases"/>
    <property type="match status" value="1"/>
</dbReference>
<dbReference type="EMBL" id="JACHVZ010000020">
    <property type="protein sequence ID" value="MBB2931548.1"/>
    <property type="molecule type" value="Genomic_DNA"/>
</dbReference>
<evidence type="ECO:0000256" key="6">
    <source>
        <dbReference type="ARBA" id="ARBA00016853"/>
    </source>
</evidence>
<accession>A0A2U1A4Z2</accession>
<dbReference type="PANTHER" id="PTHR43808:SF8">
    <property type="entry name" value="PEPTIDASE M20 DIMERISATION DOMAIN-CONTAINING PROTEIN"/>
    <property type="match status" value="1"/>
</dbReference>
<dbReference type="NCBIfam" id="TIGR01910">
    <property type="entry name" value="DapE-ArgE"/>
    <property type="match status" value="1"/>
</dbReference>
<name>A0A2U1A4Z2_9BURK</name>
<evidence type="ECO:0000256" key="7">
    <source>
        <dbReference type="ARBA" id="ARBA00022605"/>
    </source>
</evidence>
<protein>
    <recommendedName>
        <fullName evidence="6">Probable succinyl-diaminopimelate desuccinylase</fullName>
        <ecNumber evidence="5">3.5.1.18</ecNumber>
    </recommendedName>
</protein>
<comment type="cofactor">
    <cofactor evidence="1">
        <name>Co(2+)</name>
        <dbReference type="ChEBI" id="CHEBI:48828"/>
    </cofactor>
</comment>
<evidence type="ECO:0000256" key="9">
    <source>
        <dbReference type="ARBA" id="ARBA00022801"/>
    </source>
</evidence>
<evidence type="ECO:0000313" key="17">
    <source>
        <dbReference type="Proteomes" id="UP000533533"/>
    </source>
</evidence>
<comment type="similarity">
    <text evidence="4">Belongs to the peptidase M20A family.</text>
</comment>
<dbReference type="RefSeq" id="WP_110387076.1">
    <property type="nucleotide sequence ID" value="NZ_JACHVZ010000020.1"/>
</dbReference>
<dbReference type="CDD" id="cd08659">
    <property type="entry name" value="M20_ArgE_DapE-like"/>
    <property type="match status" value="1"/>
</dbReference>
<dbReference type="EC" id="3.5.1.18" evidence="5"/>
<keyword evidence="9 14" id="KW-0378">Hydrolase</keyword>
<dbReference type="AlphaFoldDB" id="A0A2U1A4Z2"/>
<dbReference type="SUPFAM" id="SSF55031">
    <property type="entry name" value="Bacterial exopeptidase dimerisation domain"/>
    <property type="match status" value="1"/>
</dbReference>
<evidence type="ECO:0000259" key="13">
    <source>
        <dbReference type="Pfam" id="PF07687"/>
    </source>
</evidence>
<keyword evidence="11" id="KW-0170">Cobalt</keyword>
<sequence length="375" mass="39707">MTHVDPIALARKLVAFATVNPPGDEQSCARYVAGVLDELGFDTTLHAFGERRFNLVATLAGAGGGAPLGFTGHLDVVPLGTAAWEHDPFAGEIHDGRLYGRGTSDMKAGIAAFIAACAAAPDALRRGSGVHLILTGGEETGCDGAKALLAAQPKLLQPLGALIVGEPTANRVLLGHKGALWLRGMAHGVTAHGAMPDKGVNAIRVATHALAKLWDFSAGSAHEVMGAPTLNVGTIHGGLNVNSVPDRTEFTIDMRTVPGIEHACVTQRLHQCLAPVELSPIVDLPPVYSEPFDNWIAHVLELARPFDELPAGPRTARYFTDAAVLKPATGWPPTILLGPGEPELAHKTDEYCRVDRIHAAVELYRAILHDWVTRS</sequence>
<dbReference type="PANTHER" id="PTHR43808">
    <property type="entry name" value="ACETYLORNITHINE DEACETYLASE"/>
    <property type="match status" value="1"/>
</dbReference>
<comment type="caution">
    <text evidence="15">The sequence shown here is derived from an EMBL/GenBank/DDBJ whole genome shotgun (WGS) entry which is preliminary data.</text>
</comment>
<keyword evidence="10" id="KW-0862">Zinc</keyword>